<dbReference type="GO" id="GO:0016020">
    <property type="term" value="C:membrane"/>
    <property type="evidence" value="ECO:0007669"/>
    <property type="project" value="InterPro"/>
</dbReference>
<dbReference type="SUPFAM" id="SSF55874">
    <property type="entry name" value="ATPase domain of HSP90 chaperone/DNA topoisomerase II/histidine kinase"/>
    <property type="match status" value="1"/>
</dbReference>
<feature type="transmembrane region" description="Helical" evidence="9">
    <location>
        <begin position="127"/>
        <end position="151"/>
    </location>
</feature>
<evidence type="ECO:0000259" key="10">
    <source>
        <dbReference type="Pfam" id="PF02518"/>
    </source>
</evidence>
<evidence type="ECO:0000259" key="11">
    <source>
        <dbReference type="Pfam" id="PF07730"/>
    </source>
</evidence>
<dbReference type="InterPro" id="IPR011712">
    <property type="entry name" value="Sig_transdc_His_kin_sub3_dim/P"/>
</dbReference>
<evidence type="ECO:0000256" key="6">
    <source>
        <dbReference type="ARBA" id="ARBA00022777"/>
    </source>
</evidence>
<keyword evidence="9" id="KW-0472">Membrane</keyword>
<dbReference type="Gene3D" id="1.20.5.1930">
    <property type="match status" value="1"/>
</dbReference>
<keyword evidence="14" id="KW-1185">Reference proteome</keyword>
<evidence type="ECO:0000256" key="3">
    <source>
        <dbReference type="ARBA" id="ARBA00022553"/>
    </source>
</evidence>
<protein>
    <recommendedName>
        <fullName evidence="2">histidine kinase</fullName>
        <ecNumber evidence="2">2.7.13.3</ecNumber>
    </recommendedName>
</protein>
<dbReference type="InterPro" id="IPR025828">
    <property type="entry name" value="Put_sensor_dom"/>
</dbReference>
<keyword evidence="5" id="KW-0547">Nucleotide-binding</keyword>
<evidence type="ECO:0000256" key="9">
    <source>
        <dbReference type="SAM" id="Phobius"/>
    </source>
</evidence>
<dbReference type="AlphaFoldDB" id="A0A563EX46"/>
<sequence>MTAVLRALSSPRAWQATFHVVAGMFLGATTGAVIWGAGVLWWAAVLSLVEGPTGYWMLPVLYVAVAVLGPLAVPPCVQFFSALQRERFRVLHGVEIAAPKHDSGTGWRRAFRPWTTGSTWRQFAYHLLAPVLGGLGGVVVVLCWAAPLLVLLWADGVTGPWNFLWFGGAAVLLLAAPWVARGIASADTAAARRLLGRDHADELAERVESLARSRADLVAAADTERRRIERDLHDGVQQRLVSLALNLGMARAAFTDQPPEVLEVIAAAHDEATVALAELRDFVRGLHPAVLDDRGLDAALSGVVARAPLPVRLHVDVARRCSPSIEAIAYFAVSEALTNVAKHAQASRAEVVAERVGDRLIVTVTDDGRGGASVDSTGTGLRGLAQRAAAVDGSLTVVSPLGGPTTVTVYVPCE</sequence>
<evidence type="ECO:0000256" key="2">
    <source>
        <dbReference type="ARBA" id="ARBA00012438"/>
    </source>
</evidence>
<dbReference type="PANTHER" id="PTHR24421:SF10">
    <property type="entry name" value="NITRATE_NITRITE SENSOR PROTEIN NARQ"/>
    <property type="match status" value="1"/>
</dbReference>
<dbReference type="GO" id="GO:0046983">
    <property type="term" value="F:protein dimerization activity"/>
    <property type="evidence" value="ECO:0007669"/>
    <property type="project" value="InterPro"/>
</dbReference>
<feature type="domain" description="Signal transduction histidine kinase subgroup 3 dimerisation and phosphoacceptor" evidence="11">
    <location>
        <begin position="224"/>
        <end position="291"/>
    </location>
</feature>
<accession>A0A563EX46</accession>
<feature type="transmembrane region" description="Helical" evidence="9">
    <location>
        <begin position="163"/>
        <end position="184"/>
    </location>
</feature>
<feature type="transmembrane region" description="Helical" evidence="9">
    <location>
        <begin position="20"/>
        <end position="44"/>
    </location>
</feature>
<organism evidence="13 14">
    <name type="scientific">Lentzea tibetensis</name>
    <dbReference type="NCBI Taxonomy" id="2591470"/>
    <lineage>
        <taxon>Bacteria</taxon>
        <taxon>Bacillati</taxon>
        <taxon>Actinomycetota</taxon>
        <taxon>Actinomycetes</taxon>
        <taxon>Pseudonocardiales</taxon>
        <taxon>Pseudonocardiaceae</taxon>
        <taxon>Lentzea</taxon>
    </lineage>
</organism>
<evidence type="ECO:0000256" key="8">
    <source>
        <dbReference type="ARBA" id="ARBA00023012"/>
    </source>
</evidence>
<comment type="caution">
    <text evidence="13">The sequence shown here is derived from an EMBL/GenBank/DDBJ whole genome shotgun (WGS) entry which is preliminary data.</text>
</comment>
<keyword evidence="9" id="KW-0812">Transmembrane</keyword>
<evidence type="ECO:0000259" key="12">
    <source>
        <dbReference type="Pfam" id="PF13796"/>
    </source>
</evidence>
<dbReference type="EMBL" id="VOBR01000006">
    <property type="protein sequence ID" value="TWP52051.1"/>
    <property type="molecule type" value="Genomic_DNA"/>
</dbReference>
<feature type="transmembrane region" description="Helical" evidence="9">
    <location>
        <begin position="56"/>
        <end position="80"/>
    </location>
</feature>
<dbReference type="OrthoDB" id="5242012at2"/>
<dbReference type="GO" id="GO:0005524">
    <property type="term" value="F:ATP binding"/>
    <property type="evidence" value="ECO:0007669"/>
    <property type="project" value="UniProtKB-KW"/>
</dbReference>
<dbReference type="EC" id="2.7.13.3" evidence="2"/>
<keyword evidence="6 13" id="KW-0418">Kinase</keyword>
<dbReference type="RefSeq" id="WP_146350847.1">
    <property type="nucleotide sequence ID" value="NZ_VOBR01000006.1"/>
</dbReference>
<evidence type="ECO:0000256" key="1">
    <source>
        <dbReference type="ARBA" id="ARBA00000085"/>
    </source>
</evidence>
<feature type="domain" description="Putative sensor" evidence="12">
    <location>
        <begin position="79"/>
        <end position="195"/>
    </location>
</feature>
<dbReference type="Pfam" id="PF02518">
    <property type="entry name" value="HATPase_c"/>
    <property type="match status" value="1"/>
</dbReference>
<dbReference type="InterPro" id="IPR050482">
    <property type="entry name" value="Sensor_HK_TwoCompSys"/>
</dbReference>
<dbReference type="CDD" id="cd16917">
    <property type="entry name" value="HATPase_UhpB-NarQ-NarX-like"/>
    <property type="match status" value="1"/>
</dbReference>
<proteinExistence type="predicted"/>
<dbReference type="Gene3D" id="3.30.565.10">
    <property type="entry name" value="Histidine kinase-like ATPase, C-terminal domain"/>
    <property type="match status" value="1"/>
</dbReference>
<keyword evidence="9" id="KW-1133">Transmembrane helix</keyword>
<evidence type="ECO:0000313" key="14">
    <source>
        <dbReference type="Proteomes" id="UP000316639"/>
    </source>
</evidence>
<dbReference type="PANTHER" id="PTHR24421">
    <property type="entry name" value="NITRATE/NITRITE SENSOR PROTEIN NARX-RELATED"/>
    <property type="match status" value="1"/>
</dbReference>
<keyword evidence="8" id="KW-0902">Two-component regulatory system</keyword>
<evidence type="ECO:0000313" key="13">
    <source>
        <dbReference type="EMBL" id="TWP52051.1"/>
    </source>
</evidence>
<reference evidence="13 14" key="1">
    <citation type="submission" date="2019-07" db="EMBL/GenBank/DDBJ databases">
        <title>Lentzea xizangensis sp. nov., isolated from Qinghai-Tibetan Plateau Soils.</title>
        <authorList>
            <person name="Huang J."/>
        </authorList>
    </citation>
    <scope>NUCLEOTIDE SEQUENCE [LARGE SCALE GENOMIC DNA]</scope>
    <source>
        <strain evidence="13 14">FXJ1.1311</strain>
    </source>
</reference>
<evidence type="ECO:0000256" key="5">
    <source>
        <dbReference type="ARBA" id="ARBA00022741"/>
    </source>
</evidence>
<dbReference type="Pfam" id="PF13796">
    <property type="entry name" value="Sensor"/>
    <property type="match status" value="1"/>
</dbReference>
<name>A0A563EX46_9PSEU</name>
<dbReference type="InterPro" id="IPR003594">
    <property type="entry name" value="HATPase_dom"/>
</dbReference>
<feature type="domain" description="Histidine kinase/HSP90-like ATPase" evidence="10">
    <location>
        <begin position="331"/>
        <end position="413"/>
    </location>
</feature>
<dbReference type="GO" id="GO:0000155">
    <property type="term" value="F:phosphorelay sensor kinase activity"/>
    <property type="evidence" value="ECO:0007669"/>
    <property type="project" value="InterPro"/>
</dbReference>
<dbReference type="Pfam" id="PF07730">
    <property type="entry name" value="HisKA_3"/>
    <property type="match status" value="1"/>
</dbReference>
<dbReference type="Proteomes" id="UP000316639">
    <property type="component" value="Unassembled WGS sequence"/>
</dbReference>
<keyword evidence="3" id="KW-0597">Phosphoprotein</keyword>
<dbReference type="InterPro" id="IPR036890">
    <property type="entry name" value="HATPase_C_sf"/>
</dbReference>
<keyword evidence="7" id="KW-0067">ATP-binding</keyword>
<keyword evidence="4" id="KW-0808">Transferase</keyword>
<gene>
    <name evidence="13" type="ORF">FKR81_10725</name>
</gene>
<evidence type="ECO:0000256" key="7">
    <source>
        <dbReference type="ARBA" id="ARBA00022840"/>
    </source>
</evidence>
<comment type="catalytic activity">
    <reaction evidence="1">
        <text>ATP + protein L-histidine = ADP + protein N-phospho-L-histidine.</text>
        <dbReference type="EC" id="2.7.13.3"/>
    </reaction>
</comment>
<evidence type="ECO:0000256" key="4">
    <source>
        <dbReference type="ARBA" id="ARBA00022679"/>
    </source>
</evidence>